<dbReference type="Proteomes" id="UP000003711">
    <property type="component" value="Unassembled WGS sequence"/>
</dbReference>
<dbReference type="HOGENOM" id="CLU_3284571_0_0_10"/>
<protein>
    <submittedName>
        <fullName evidence="1">Uncharacterized protein</fullName>
    </submittedName>
</protein>
<accession>E2NAB2</accession>
<proteinExistence type="predicted"/>
<reference evidence="1 2" key="1">
    <citation type="submission" date="2008-12" db="EMBL/GenBank/DDBJ databases">
        <authorList>
            <person name="Fulton L."/>
            <person name="Clifton S."/>
            <person name="Fulton B."/>
            <person name="Xu J."/>
            <person name="Minx P."/>
            <person name="Pepin K.H."/>
            <person name="Johnson M."/>
            <person name="Bhonagiri V."/>
            <person name="Nash W.E."/>
            <person name="Mardis E.R."/>
            <person name="Wilson R.K."/>
        </authorList>
    </citation>
    <scope>NUCLEOTIDE SEQUENCE [LARGE SCALE GENOMIC DNA]</scope>
    <source>
        <strain evidence="1 2">DSM 14838</strain>
    </source>
</reference>
<name>E2NAB2_9BACE</name>
<comment type="caution">
    <text evidence="1">The sequence shown here is derived from an EMBL/GenBank/DDBJ whole genome shotgun (WGS) entry which is preliminary data.</text>
</comment>
<dbReference type="EMBL" id="ACCH01000113">
    <property type="protein sequence ID" value="EEF91145.1"/>
    <property type="molecule type" value="Genomic_DNA"/>
</dbReference>
<organism evidence="1 2">
    <name type="scientific">Bacteroides cellulosilyticus DSM 14838</name>
    <dbReference type="NCBI Taxonomy" id="537012"/>
    <lineage>
        <taxon>Bacteria</taxon>
        <taxon>Pseudomonadati</taxon>
        <taxon>Bacteroidota</taxon>
        <taxon>Bacteroidia</taxon>
        <taxon>Bacteroidales</taxon>
        <taxon>Bacteroidaceae</taxon>
        <taxon>Bacteroides</taxon>
    </lineage>
</organism>
<evidence type="ECO:0000313" key="2">
    <source>
        <dbReference type="Proteomes" id="UP000003711"/>
    </source>
</evidence>
<evidence type="ECO:0000313" key="1">
    <source>
        <dbReference type="EMBL" id="EEF91145.1"/>
    </source>
</evidence>
<gene>
    <name evidence="1" type="ORF">BACCELL_01215</name>
</gene>
<dbReference type="AlphaFoldDB" id="E2NAB2"/>
<reference evidence="1 2" key="2">
    <citation type="submission" date="2009-01" db="EMBL/GenBank/DDBJ databases">
        <title>Draft genome sequence of Bacteroides cellulosilyticus (DSM 14838).</title>
        <authorList>
            <person name="Sudarsanam P."/>
            <person name="Ley R."/>
            <person name="Guruge J."/>
            <person name="Turnbaugh P.J."/>
            <person name="Mahowald M."/>
            <person name="Liep D."/>
            <person name="Gordon J."/>
        </authorList>
    </citation>
    <scope>NUCLEOTIDE SEQUENCE [LARGE SCALE GENOMIC DNA]</scope>
    <source>
        <strain evidence="1 2">DSM 14838</strain>
    </source>
</reference>
<sequence>MWYVFNVVLSFFVKKEIGNLKHLSAKGLYLQYNIHHHLCT</sequence>